<dbReference type="GO" id="GO:0008124">
    <property type="term" value="F:4-alpha-hydroxytetrahydrobiopterin dehydratase activity"/>
    <property type="evidence" value="ECO:0007669"/>
    <property type="project" value="UniProtKB-EC"/>
</dbReference>
<gene>
    <name evidence="6" type="ORF">LIPSTDRAFT_73698</name>
</gene>
<keyword evidence="7" id="KW-1185">Reference proteome</keyword>
<comment type="similarity">
    <text evidence="2">Belongs to the pterin-4-alpha-carbinolamine dehydratase family.</text>
</comment>
<dbReference type="InterPro" id="IPR001533">
    <property type="entry name" value="Pterin_deHydtase"/>
</dbReference>
<evidence type="ECO:0000256" key="2">
    <source>
        <dbReference type="ARBA" id="ARBA00006472"/>
    </source>
</evidence>
<accession>A0A1E3Q0Q6</accession>
<dbReference type="AlphaFoldDB" id="A0A1E3Q0Q6"/>
<organism evidence="6 7">
    <name type="scientific">Lipomyces starkeyi NRRL Y-11557</name>
    <dbReference type="NCBI Taxonomy" id="675824"/>
    <lineage>
        <taxon>Eukaryota</taxon>
        <taxon>Fungi</taxon>
        <taxon>Dikarya</taxon>
        <taxon>Ascomycota</taxon>
        <taxon>Saccharomycotina</taxon>
        <taxon>Lipomycetes</taxon>
        <taxon>Lipomycetales</taxon>
        <taxon>Lipomycetaceae</taxon>
        <taxon>Lipomyces</taxon>
    </lineage>
</organism>
<proteinExistence type="inferred from homology"/>
<evidence type="ECO:0000313" key="6">
    <source>
        <dbReference type="EMBL" id="ODQ71084.1"/>
    </source>
</evidence>
<evidence type="ECO:0000256" key="3">
    <source>
        <dbReference type="ARBA" id="ARBA00013252"/>
    </source>
</evidence>
<dbReference type="InterPro" id="IPR036428">
    <property type="entry name" value="PCD_sf"/>
</dbReference>
<dbReference type="Pfam" id="PF01329">
    <property type="entry name" value="Pterin_4a"/>
    <property type="match status" value="1"/>
</dbReference>
<comment type="catalytic activity">
    <reaction evidence="1">
        <text>(4aS,6R)-4a-hydroxy-L-erythro-5,6,7,8-tetrahydrobiopterin = (6R)-L-erythro-6,7-dihydrobiopterin + H2O</text>
        <dbReference type="Rhea" id="RHEA:11920"/>
        <dbReference type="ChEBI" id="CHEBI:15377"/>
        <dbReference type="ChEBI" id="CHEBI:15642"/>
        <dbReference type="ChEBI" id="CHEBI:43120"/>
        <dbReference type="EC" id="4.2.1.96"/>
    </reaction>
</comment>
<dbReference type="PANTHER" id="PTHR12599:SF0">
    <property type="entry name" value="PTERIN-4-ALPHA-CARBINOLAMINE DEHYDRATASE"/>
    <property type="match status" value="1"/>
</dbReference>
<dbReference type="STRING" id="675824.A0A1E3Q0Q6"/>
<keyword evidence="4" id="KW-0456">Lyase</keyword>
<reference evidence="6 7" key="1">
    <citation type="journal article" date="2016" name="Proc. Natl. Acad. Sci. U.S.A.">
        <title>Comparative genomics of biotechnologically important yeasts.</title>
        <authorList>
            <person name="Riley R."/>
            <person name="Haridas S."/>
            <person name="Wolfe K.H."/>
            <person name="Lopes M.R."/>
            <person name="Hittinger C.T."/>
            <person name="Goeker M."/>
            <person name="Salamov A.A."/>
            <person name="Wisecaver J.H."/>
            <person name="Long T.M."/>
            <person name="Calvey C.H."/>
            <person name="Aerts A.L."/>
            <person name="Barry K.W."/>
            <person name="Choi C."/>
            <person name="Clum A."/>
            <person name="Coughlan A.Y."/>
            <person name="Deshpande S."/>
            <person name="Douglass A.P."/>
            <person name="Hanson S.J."/>
            <person name="Klenk H.-P."/>
            <person name="LaButti K.M."/>
            <person name="Lapidus A."/>
            <person name="Lindquist E.A."/>
            <person name="Lipzen A.M."/>
            <person name="Meier-Kolthoff J.P."/>
            <person name="Ohm R.A."/>
            <person name="Otillar R.P."/>
            <person name="Pangilinan J.L."/>
            <person name="Peng Y."/>
            <person name="Rokas A."/>
            <person name="Rosa C.A."/>
            <person name="Scheuner C."/>
            <person name="Sibirny A.A."/>
            <person name="Slot J.C."/>
            <person name="Stielow J.B."/>
            <person name="Sun H."/>
            <person name="Kurtzman C.P."/>
            <person name="Blackwell M."/>
            <person name="Grigoriev I.V."/>
            <person name="Jeffries T.W."/>
        </authorList>
    </citation>
    <scope>NUCLEOTIDE SEQUENCE [LARGE SCALE GENOMIC DNA]</scope>
    <source>
        <strain evidence="6 7">NRRL Y-11557</strain>
    </source>
</reference>
<dbReference type="Gene3D" id="3.30.1360.20">
    <property type="entry name" value="Transcriptional coactivator/pterin dehydratase"/>
    <property type="match status" value="1"/>
</dbReference>
<dbReference type="PANTHER" id="PTHR12599">
    <property type="entry name" value="PTERIN-4-ALPHA-CARBINOLAMINE DEHYDRATASE"/>
    <property type="match status" value="1"/>
</dbReference>
<dbReference type="OrthoDB" id="277398at2759"/>
<dbReference type="EMBL" id="KV454298">
    <property type="protein sequence ID" value="ODQ71084.1"/>
    <property type="molecule type" value="Genomic_DNA"/>
</dbReference>
<sequence>MPEDPGPPQFAKGVNYDEAIPELTKLLNEPSESPWSLTQDASGIQKRYRFKTFRTAWAFMNSVAEHCMAERHHPEWTNVRIIQVSEDPC</sequence>
<dbReference type="CDD" id="cd00488">
    <property type="entry name" value="PCD_DCoH"/>
    <property type="match status" value="1"/>
</dbReference>
<name>A0A1E3Q0Q6_LIPST</name>
<evidence type="ECO:0000313" key="7">
    <source>
        <dbReference type="Proteomes" id="UP000094385"/>
    </source>
</evidence>
<dbReference type="SUPFAM" id="SSF55248">
    <property type="entry name" value="PCD-like"/>
    <property type="match status" value="1"/>
</dbReference>
<dbReference type="EC" id="4.2.1.96" evidence="3"/>
<protein>
    <recommendedName>
        <fullName evidence="3">4a-hydroxytetrahydrobiopterin dehydratase</fullName>
        <ecNumber evidence="3">4.2.1.96</ecNumber>
    </recommendedName>
    <alternativeName>
        <fullName evidence="5">4-alpha-hydroxy-tetrahydropterin dehydratase</fullName>
    </alternativeName>
</protein>
<dbReference type="GO" id="GO:0006729">
    <property type="term" value="P:tetrahydrobiopterin biosynthetic process"/>
    <property type="evidence" value="ECO:0007669"/>
    <property type="project" value="InterPro"/>
</dbReference>
<evidence type="ECO:0000256" key="4">
    <source>
        <dbReference type="ARBA" id="ARBA00023239"/>
    </source>
</evidence>
<dbReference type="Proteomes" id="UP000094385">
    <property type="component" value="Unassembled WGS sequence"/>
</dbReference>
<evidence type="ECO:0000256" key="5">
    <source>
        <dbReference type="ARBA" id="ARBA00030497"/>
    </source>
</evidence>
<evidence type="ECO:0000256" key="1">
    <source>
        <dbReference type="ARBA" id="ARBA00001554"/>
    </source>
</evidence>